<keyword evidence="2 6" id="KW-0132">Cell division</keyword>
<evidence type="ECO:0000256" key="6">
    <source>
        <dbReference type="HAMAP-Rule" id="MF_00267"/>
    </source>
</evidence>
<dbReference type="Pfam" id="PF03775">
    <property type="entry name" value="MinC_C"/>
    <property type="match status" value="1"/>
</dbReference>
<name>A0ABU2CDL8_9BURK</name>
<comment type="function">
    <text evidence="5 6">Cell division inhibitor that blocks the formation of polar Z ring septums. Rapidly oscillates between the poles of the cell to destabilize FtsZ filaments that have formed before they mature into polar Z rings. Prevents FtsZ polymerization.</text>
</comment>
<dbReference type="PANTHER" id="PTHR34108">
    <property type="entry name" value="SEPTUM SITE-DETERMINING PROTEIN MINC"/>
    <property type="match status" value="1"/>
</dbReference>
<evidence type="ECO:0000256" key="3">
    <source>
        <dbReference type="ARBA" id="ARBA00023210"/>
    </source>
</evidence>
<evidence type="ECO:0000256" key="2">
    <source>
        <dbReference type="ARBA" id="ARBA00022618"/>
    </source>
</evidence>
<evidence type="ECO:0000259" key="8">
    <source>
        <dbReference type="Pfam" id="PF05209"/>
    </source>
</evidence>
<keyword evidence="3 6" id="KW-0717">Septation</keyword>
<accession>A0ABU2CDL8</accession>
<evidence type="ECO:0000256" key="4">
    <source>
        <dbReference type="ARBA" id="ARBA00023306"/>
    </source>
</evidence>
<keyword evidence="4 6" id="KW-0131">Cell cycle</keyword>
<evidence type="ECO:0000313" key="10">
    <source>
        <dbReference type="Proteomes" id="UP001180487"/>
    </source>
</evidence>
<evidence type="ECO:0000313" key="9">
    <source>
        <dbReference type="EMBL" id="MDR7379437.1"/>
    </source>
</evidence>
<evidence type="ECO:0000256" key="5">
    <source>
        <dbReference type="ARBA" id="ARBA00025606"/>
    </source>
</evidence>
<comment type="similarity">
    <text evidence="1 6">Belongs to the MinC family.</text>
</comment>
<dbReference type="SUPFAM" id="SSF63848">
    <property type="entry name" value="Cell-division inhibitor MinC, C-terminal domain"/>
    <property type="match status" value="1"/>
</dbReference>
<keyword evidence="10" id="KW-1185">Reference proteome</keyword>
<evidence type="ECO:0000256" key="1">
    <source>
        <dbReference type="ARBA" id="ARBA00006291"/>
    </source>
</evidence>
<dbReference type="Gene3D" id="3.30.70.260">
    <property type="match status" value="1"/>
</dbReference>
<dbReference type="EMBL" id="JAVDXT010000004">
    <property type="protein sequence ID" value="MDR7379437.1"/>
    <property type="molecule type" value="Genomic_DNA"/>
</dbReference>
<dbReference type="Pfam" id="PF05209">
    <property type="entry name" value="MinC_N"/>
    <property type="match status" value="1"/>
</dbReference>
<dbReference type="InterPro" id="IPR036145">
    <property type="entry name" value="MinC_C_sf"/>
</dbReference>
<reference evidence="9 10" key="1">
    <citation type="submission" date="2023-07" db="EMBL/GenBank/DDBJ databases">
        <title>Sorghum-associated microbial communities from plants grown in Nebraska, USA.</title>
        <authorList>
            <person name="Schachtman D."/>
        </authorList>
    </citation>
    <scope>NUCLEOTIDE SEQUENCE [LARGE SCALE GENOMIC DNA]</scope>
    <source>
        <strain evidence="9 10">BE313</strain>
    </source>
</reference>
<comment type="subunit">
    <text evidence="6">Interacts with MinD and FtsZ.</text>
</comment>
<organism evidence="9 10">
    <name type="scientific">Rhodoferax ferrireducens</name>
    <dbReference type="NCBI Taxonomy" id="192843"/>
    <lineage>
        <taxon>Bacteria</taxon>
        <taxon>Pseudomonadati</taxon>
        <taxon>Pseudomonadota</taxon>
        <taxon>Betaproteobacteria</taxon>
        <taxon>Burkholderiales</taxon>
        <taxon>Comamonadaceae</taxon>
        <taxon>Rhodoferax</taxon>
    </lineage>
</organism>
<dbReference type="HAMAP" id="MF_00267">
    <property type="entry name" value="MinC"/>
    <property type="match status" value="1"/>
</dbReference>
<dbReference type="Gene3D" id="2.160.20.70">
    <property type="match status" value="1"/>
</dbReference>
<dbReference type="NCBIfam" id="TIGR01222">
    <property type="entry name" value="minC"/>
    <property type="match status" value="1"/>
</dbReference>
<evidence type="ECO:0000259" key="7">
    <source>
        <dbReference type="Pfam" id="PF03775"/>
    </source>
</evidence>
<protein>
    <recommendedName>
        <fullName evidence="6">Probable septum site-determining protein MinC</fullName>
    </recommendedName>
</protein>
<comment type="caution">
    <text evidence="9">The sequence shown here is derived from an EMBL/GenBank/DDBJ whole genome shotgun (WGS) entry which is preliminary data.</text>
</comment>
<dbReference type="RefSeq" id="WP_310376073.1">
    <property type="nucleotide sequence ID" value="NZ_JAVDXT010000004.1"/>
</dbReference>
<dbReference type="InterPro" id="IPR005526">
    <property type="entry name" value="Septum_form_inhib_MinC_C"/>
</dbReference>
<dbReference type="InterPro" id="IPR007874">
    <property type="entry name" value="MinC_N"/>
</dbReference>
<dbReference type="InterPro" id="IPR016098">
    <property type="entry name" value="CAP/MinC_C"/>
</dbReference>
<feature type="domain" description="Septum formation inhibitor MinC C-terminal" evidence="7">
    <location>
        <begin position="140"/>
        <end position="241"/>
    </location>
</feature>
<proteinExistence type="inferred from homology"/>
<gene>
    <name evidence="6" type="primary">minC</name>
    <name evidence="9" type="ORF">J2X19_004131</name>
</gene>
<dbReference type="InterPro" id="IPR013033">
    <property type="entry name" value="MinC"/>
</dbReference>
<dbReference type="Proteomes" id="UP001180487">
    <property type="component" value="Unassembled WGS sequence"/>
</dbReference>
<feature type="domain" description="Septum formation inhibitor MinC N-terminal" evidence="8">
    <location>
        <begin position="13"/>
        <end position="84"/>
    </location>
</feature>
<dbReference type="PANTHER" id="PTHR34108:SF1">
    <property type="entry name" value="SEPTUM SITE-DETERMINING PROTEIN MINC"/>
    <property type="match status" value="1"/>
</dbReference>
<sequence length="244" mass="25603">MSSVPAGHARACFDLKSASLPLIALVLKTANLAVLGQELEARYGETPDFFDYDPVVINLVAVEEEALPIDFKQLCMLLHSYRMRAIAVHGGSTAQRAAARAVGLVETPDISHAQPLAPAPAAAPAAPEVPAPVVTQGTVVIDKPLRSGQQVYARGGDLVVLAVVSFGAEVLADGNIHVYAPLRGRAIAGAKGNTDARIFSTCLEAQLVSIAGTYRTSEIPLPADVLGKPAQVRLISEKLVMEPL</sequence>